<dbReference type="EMBL" id="JTJZ01000018">
    <property type="protein sequence ID" value="KHS52707.1"/>
    <property type="molecule type" value="Genomic_DNA"/>
</dbReference>
<organism evidence="2 3">
    <name type="scientific">Brevibacterium linens</name>
    <dbReference type="NCBI Taxonomy" id="1703"/>
    <lineage>
        <taxon>Bacteria</taxon>
        <taxon>Bacillati</taxon>
        <taxon>Actinomycetota</taxon>
        <taxon>Actinomycetes</taxon>
        <taxon>Micrococcales</taxon>
        <taxon>Brevibacteriaceae</taxon>
        <taxon>Brevibacterium</taxon>
    </lineage>
</organism>
<gene>
    <name evidence="2" type="ORF">AE0388_1690</name>
</gene>
<dbReference type="InterPro" id="IPR011059">
    <property type="entry name" value="Metal-dep_hydrolase_composite"/>
</dbReference>
<reference evidence="2 3" key="1">
    <citation type="submission" date="2014-11" db="EMBL/GenBank/DDBJ databases">
        <title>Draft Genome Sequence of Brevibacterium linens AE038-8.</title>
        <authorList>
            <person name="Maizel D."/>
            <person name="Utturkar S.M."/>
            <person name="Brown S.D."/>
            <person name="Ferrero M."/>
            <person name="Rosen B.P."/>
        </authorList>
    </citation>
    <scope>NUCLEOTIDE SEQUENCE [LARGE SCALE GENOMIC DNA]</scope>
    <source>
        <strain evidence="2 3">AE038-8</strain>
    </source>
</reference>
<comment type="caution">
    <text evidence="2">The sequence shown here is derived from an EMBL/GenBank/DDBJ whole genome shotgun (WGS) entry which is preliminary data.</text>
</comment>
<protein>
    <submittedName>
        <fullName evidence="2">Amidohydrolase 3</fullName>
    </submittedName>
</protein>
<dbReference type="Gene3D" id="2.30.40.10">
    <property type="entry name" value="Urease, subunit C, domain 1"/>
    <property type="match status" value="1"/>
</dbReference>
<dbReference type="PANTHER" id="PTHR22642:SF2">
    <property type="entry name" value="PROTEIN LONG AFTER FAR-RED 3"/>
    <property type="match status" value="1"/>
</dbReference>
<dbReference type="Pfam" id="PF07969">
    <property type="entry name" value="Amidohydro_3"/>
    <property type="match status" value="1"/>
</dbReference>
<name>A0A0B9APH5_BRELN</name>
<dbReference type="PANTHER" id="PTHR22642">
    <property type="entry name" value="IMIDAZOLONEPROPIONASE"/>
    <property type="match status" value="1"/>
</dbReference>
<feature type="domain" description="Amidohydrolase 3" evidence="1">
    <location>
        <begin position="13"/>
        <end position="461"/>
    </location>
</feature>
<dbReference type="PATRIC" id="fig|1703.6.peg.1576"/>
<dbReference type="SUPFAM" id="SSF51556">
    <property type="entry name" value="Metallo-dependent hydrolases"/>
    <property type="match status" value="1"/>
</dbReference>
<evidence type="ECO:0000313" key="2">
    <source>
        <dbReference type="EMBL" id="KHS52707.1"/>
    </source>
</evidence>
<keyword evidence="3" id="KW-1185">Reference proteome</keyword>
<dbReference type="AlphaFoldDB" id="A0A0B9APH5"/>
<proteinExistence type="predicted"/>
<accession>A0A0B9APH5</accession>
<dbReference type="Gene3D" id="3.20.20.140">
    <property type="entry name" value="Metal-dependent hydrolases"/>
    <property type="match status" value="1"/>
</dbReference>
<dbReference type="InterPro" id="IPR032466">
    <property type="entry name" value="Metal_Hydrolase"/>
</dbReference>
<evidence type="ECO:0000313" key="3">
    <source>
        <dbReference type="Proteomes" id="UP000031488"/>
    </source>
</evidence>
<sequence length="466" mass="51020">MSVLGQSVAVYPPDIRSIDGLIEALRTHPLLGCSTDAWVRGHGFDDSKFAERRKPTAQDLDKVSRDQPVALRRCDGHTMVVNSRALAIAGIDAATPDPAGGRIERDESGEPTGVLVENAAIELVEAHVPPDEEDPADRLAALDEHFLSRGLVGVTDLFATFIDDPLPAYRRAAERGLSPQVVIYPGWDALKSAAGSHIVPDLDEDDRFGRVKIGGVKLFMDGAFSDRNAWNEDPYPDSCHHGGQVAADDDLLEAVAWARHNQVQVAIHAMGDRALNHVIDLFGDEEPWMGEIPSIRLDHASLFTPAMIDRVNAARMSFGVISHTIFFFAEYEAYAANLTQEQFKNAYPIRSFYERIPHSALASDSPATAWADSDNVFISIRAAVERRAYDGSDIGQEQAISVGQAVLLYTSRASEITRLHNLGGIRPGLEASFVVLDKDIFTVPTHTIDSVEVSQTWLAGEKRYEA</sequence>
<evidence type="ECO:0000259" key="1">
    <source>
        <dbReference type="Pfam" id="PF07969"/>
    </source>
</evidence>
<dbReference type="InterPro" id="IPR013108">
    <property type="entry name" value="Amidohydro_3"/>
</dbReference>
<dbReference type="Proteomes" id="UP000031488">
    <property type="component" value="Unassembled WGS sequence"/>
</dbReference>
<dbReference type="GO" id="GO:0016810">
    <property type="term" value="F:hydrolase activity, acting on carbon-nitrogen (but not peptide) bonds"/>
    <property type="evidence" value="ECO:0007669"/>
    <property type="project" value="InterPro"/>
</dbReference>
<keyword evidence="2" id="KW-0378">Hydrolase</keyword>
<dbReference type="Gene3D" id="3.10.310.70">
    <property type="match status" value="1"/>
</dbReference>